<reference evidence="9 10" key="1">
    <citation type="submission" date="2015-11" db="EMBL/GenBank/DDBJ databases">
        <title>The genome of Debaryomyces fabryi.</title>
        <authorList>
            <person name="Tafer H."/>
            <person name="Lopandic K."/>
        </authorList>
    </citation>
    <scope>NUCLEOTIDE SEQUENCE [LARGE SCALE GENOMIC DNA]</scope>
    <source>
        <strain evidence="9 10">CBS 789</strain>
    </source>
</reference>
<dbReference type="Proteomes" id="UP000054251">
    <property type="component" value="Unassembled WGS sequence"/>
</dbReference>
<keyword evidence="10" id="KW-1185">Reference proteome</keyword>
<dbReference type="SUPFAM" id="SSF57959">
    <property type="entry name" value="Leucine zipper domain"/>
    <property type="match status" value="1"/>
</dbReference>
<evidence type="ECO:0000313" key="10">
    <source>
        <dbReference type="Proteomes" id="UP000054251"/>
    </source>
</evidence>
<sequence>MNNSRDLNLPHDKSHPTENSSTVPENNATSSSLLEQLVYIDNFMHTNSGSTGEPTPNLDMDGQLSLDLAAFADDSFIFPDEDKKPSSPYLNNNHGNNGNDDFSNHNQNGSGNSNGRKIPNNDLNGALDHDLIGNHIPGTSASHGNNDFHEHHNGFGEPPHPNVNVSSLPKWPVPPGAKSSLESAGLSQNQIELLSALVAQHQLNLPPTQPAAQPHRDTTRSPSITVSVDGGNDGQGISDAANSAASNSDEHSHESELDKRRRNTAASARFRIKKKMKEKQMEDRIQSLNELIKTFESKTQQLEMENKLLKNLIIEKGSQKSEYELRMLKERARQ</sequence>
<accession>A0A0V1PZ52</accession>
<keyword evidence="4" id="KW-0804">Transcription</keyword>
<dbReference type="OrthoDB" id="1939598at2759"/>
<keyword evidence="2" id="KW-0805">Transcription regulation</keyword>
<keyword evidence="3" id="KW-0238">DNA-binding</keyword>
<dbReference type="InterPro" id="IPR004827">
    <property type="entry name" value="bZIP"/>
</dbReference>
<feature type="compositionally biased region" description="Low complexity" evidence="7">
    <location>
        <begin position="91"/>
        <end position="115"/>
    </location>
</feature>
<feature type="compositionally biased region" description="Low complexity" evidence="7">
    <location>
        <begin position="238"/>
        <end position="247"/>
    </location>
</feature>
<dbReference type="GeneID" id="26840043"/>
<evidence type="ECO:0000256" key="5">
    <source>
        <dbReference type="ARBA" id="ARBA00023242"/>
    </source>
</evidence>
<dbReference type="AlphaFoldDB" id="A0A0V1PZ52"/>
<evidence type="ECO:0000256" key="3">
    <source>
        <dbReference type="ARBA" id="ARBA00023125"/>
    </source>
</evidence>
<dbReference type="GO" id="GO:0005634">
    <property type="term" value="C:nucleus"/>
    <property type="evidence" value="ECO:0007669"/>
    <property type="project" value="UniProtKB-SubCell"/>
</dbReference>
<dbReference type="PROSITE" id="PS00036">
    <property type="entry name" value="BZIP_BASIC"/>
    <property type="match status" value="1"/>
</dbReference>
<feature type="coiled-coil region" evidence="6">
    <location>
        <begin position="278"/>
        <end position="312"/>
    </location>
</feature>
<evidence type="ECO:0000256" key="4">
    <source>
        <dbReference type="ARBA" id="ARBA00023163"/>
    </source>
</evidence>
<dbReference type="EMBL" id="LMYN01000060">
    <property type="protein sequence ID" value="KSA01215.1"/>
    <property type="molecule type" value="Genomic_DNA"/>
</dbReference>
<feature type="region of interest" description="Disordered" evidence="7">
    <location>
        <begin position="77"/>
        <end position="184"/>
    </location>
</feature>
<evidence type="ECO:0000256" key="7">
    <source>
        <dbReference type="SAM" id="MobiDB-lite"/>
    </source>
</evidence>
<protein>
    <recommendedName>
        <fullName evidence="8">BZIP domain-containing protein</fullName>
    </recommendedName>
</protein>
<comment type="subcellular location">
    <subcellularLocation>
        <location evidence="1">Nucleus</location>
    </subcellularLocation>
</comment>
<evidence type="ECO:0000313" key="9">
    <source>
        <dbReference type="EMBL" id="KSA01215.1"/>
    </source>
</evidence>
<feature type="region of interest" description="Disordered" evidence="7">
    <location>
        <begin position="1"/>
        <end position="30"/>
    </location>
</feature>
<gene>
    <name evidence="9" type="ORF">AC631_03034</name>
</gene>
<dbReference type="Gene3D" id="1.20.5.170">
    <property type="match status" value="1"/>
</dbReference>
<dbReference type="PANTHER" id="PTHR13044:SF14">
    <property type="entry name" value="CRYPTOCEPHAL, ISOFORM A"/>
    <property type="match status" value="1"/>
</dbReference>
<dbReference type="GO" id="GO:0000977">
    <property type="term" value="F:RNA polymerase II transcription regulatory region sequence-specific DNA binding"/>
    <property type="evidence" value="ECO:0007669"/>
    <property type="project" value="TreeGrafter"/>
</dbReference>
<feature type="region of interest" description="Disordered" evidence="7">
    <location>
        <begin position="206"/>
        <end position="268"/>
    </location>
</feature>
<dbReference type="GO" id="GO:0001228">
    <property type="term" value="F:DNA-binding transcription activator activity, RNA polymerase II-specific"/>
    <property type="evidence" value="ECO:0007669"/>
    <property type="project" value="TreeGrafter"/>
</dbReference>
<evidence type="ECO:0000256" key="1">
    <source>
        <dbReference type="ARBA" id="ARBA00004123"/>
    </source>
</evidence>
<feature type="compositionally biased region" description="Basic and acidic residues" evidence="7">
    <location>
        <begin position="248"/>
        <end position="259"/>
    </location>
</feature>
<keyword evidence="6" id="KW-0175">Coiled coil</keyword>
<keyword evidence="5" id="KW-0539">Nucleus</keyword>
<dbReference type="Pfam" id="PF07716">
    <property type="entry name" value="bZIP_2"/>
    <property type="match status" value="1"/>
</dbReference>
<name>A0A0V1PZ52_9ASCO</name>
<dbReference type="PROSITE" id="PS50217">
    <property type="entry name" value="BZIP"/>
    <property type="match status" value="1"/>
</dbReference>
<dbReference type="InterPro" id="IPR046347">
    <property type="entry name" value="bZIP_sf"/>
</dbReference>
<evidence type="ECO:0000256" key="2">
    <source>
        <dbReference type="ARBA" id="ARBA00023015"/>
    </source>
</evidence>
<dbReference type="GO" id="GO:0089713">
    <property type="term" value="C:Cbf1-Met4-Met28 complex"/>
    <property type="evidence" value="ECO:0007669"/>
    <property type="project" value="TreeGrafter"/>
</dbReference>
<proteinExistence type="predicted"/>
<organism evidence="9 10">
    <name type="scientific">Debaryomyces fabryi</name>
    <dbReference type="NCBI Taxonomy" id="58627"/>
    <lineage>
        <taxon>Eukaryota</taxon>
        <taxon>Fungi</taxon>
        <taxon>Dikarya</taxon>
        <taxon>Ascomycota</taxon>
        <taxon>Saccharomycotina</taxon>
        <taxon>Pichiomycetes</taxon>
        <taxon>Debaryomycetaceae</taxon>
        <taxon>Debaryomyces</taxon>
    </lineage>
</organism>
<feature type="domain" description="BZIP" evidence="8">
    <location>
        <begin position="253"/>
        <end position="316"/>
    </location>
</feature>
<evidence type="ECO:0000256" key="6">
    <source>
        <dbReference type="SAM" id="Coils"/>
    </source>
</evidence>
<feature type="compositionally biased region" description="Polar residues" evidence="7">
    <location>
        <begin position="17"/>
        <end position="30"/>
    </location>
</feature>
<dbReference type="PANTHER" id="PTHR13044">
    <property type="entry name" value="ACTIVATING TRANSCRIPTION FACTOR ATF 4/5"/>
    <property type="match status" value="1"/>
</dbReference>
<dbReference type="CDD" id="cd14705">
    <property type="entry name" value="bZIP_Zip1"/>
    <property type="match status" value="1"/>
</dbReference>
<evidence type="ECO:0000259" key="8">
    <source>
        <dbReference type="PROSITE" id="PS50217"/>
    </source>
</evidence>
<comment type="caution">
    <text evidence="9">The sequence shown here is derived from an EMBL/GenBank/DDBJ whole genome shotgun (WGS) entry which is preliminary data.</text>
</comment>
<dbReference type="RefSeq" id="XP_015467317.1">
    <property type="nucleotide sequence ID" value="XM_015611863.1"/>
</dbReference>